<gene>
    <name evidence="7" type="primary">codB</name>
    <name evidence="7" type="ORF">QP433_03470</name>
</gene>
<keyword evidence="3 6" id="KW-0812">Transmembrane</keyword>
<keyword evidence="4 6" id="KW-1133">Transmembrane helix</keyword>
<proteinExistence type="inferred from homology"/>
<feature type="transmembrane region" description="Helical" evidence="6">
    <location>
        <begin position="278"/>
        <end position="300"/>
    </location>
</feature>
<dbReference type="GO" id="GO:0015209">
    <property type="term" value="F:cytosine transmembrane transporter activity"/>
    <property type="evidence" value="ECO:0007669"/>
    <property type="project" value="InterPro"/>
</dbReference>
<sequence>MENIANKERIATLPRSMSVDLSAENIQDEEYAFSKVSGNYKTFWQMLVVMVGFTYFSPSMMAGGQLGIGLNFSNFVRAILLGNLFLAVYTGMLAHIGQTTRMNFDLLSKKAFGSTGSKLPSLLVGLTQMGWFGVGVAMFAIPVAKLYGINSYLLVLVLGVLMTLTSVKGIKALSLFGSVAVPLITLLGIYSMYRSISDVGGLANLFSESPAQPLTLTAALSIVIGNFISGGTSTPNFTRFAKSRKAAIFSTVIAFFVGNILMFSFGATGAAAFDMPDIFDVLILQGLTIPAILSLGFNIWSTNNNALYTSGLSISNVTKLPMKWVTLVAGGISTLLAIYLYDHFVSYLSLLGSMIPPVGAVLIIDYWMNKGQYQEVETTKAWNWQAIVAVVLGIITGLIVRVGIIPINSLLVAGVVYIVLSKVKG</sequence>
<feature type="transmembrane region" description="Helical" evidence="6">
    <location>
        <begin position="119"/>
        <end position="141"/>
    </location>
</feature>
<dbReference type="RefSeq" id="WP_285065541.1">
    <property type="nucleotide sequence ID" value="NZ_JASOOE010000005.1"/>
</dbReference>
<evidence type="ECO:0000256" key="6">
    <source>
        <dbReference type="SAM" id="Phobius"/>
    </source>
</evidence>
<dbReference type="GO" id="GO:0005886">
    <property type="term" value="C:plasma membrane"/>
    <property type="evidence" value="ECO:0007669"/>
    <property type="project" value="TreeGrafter"/>
</dbReference>
<feature type="transmembrane region" description="Helical" evidence="6">
    <location>
        <begin position="321"/>
        <end position="341"/>
    </location>
</feature>
<dbReference type="NCBIfam" id="NF008241">
    <property type="entry name" value="PRK11017.1"/>
    <property type="match status" value="1"/>
</dbReference>
<feature type="transmembrane region" description="Helical" evidence="6">
    <location>
        <begin position="246"/>
        <end position="272"/>
    </location>
</feature>
<evidence type="ECO:0000313" key="8">
    <source>
        <dbReference type="Proteomes" id="UP001229251"/>
    </source>
</evidence>
<comment type="caution">
    <text evidence="7">The sequence shown here is derived from an EMBL/GenBank/DDBJ whole genome shotgun (WGS) entry which is preliminary data.</text>
</comment>
<feature type="transmembrane region" description="Helical" evidence="6">
    <location>
        <begin position="75"/>
        <end position="98"/>
    </location>
</feature>
<name>A0AAJ1Q5R2_9LACT</name>
<comment type="subcellular location">
    <subcellularLocation>
        <location evidence="1">Membrane</location>
        <topology evidence="1">Multi-pass membrane protein</topology>
    </subcellularLocation>
</comment>
<dbReference type="Gene3D" id="1.10.4160.10">
    <property type="entry name" value="Hydantoin permease"/>
    <property type="match status" value="1"/>
</dbReference>
<reference evidence="7" key="1">
    <citation type="submission" date="2023-05" db="EMBL/GenBank/DDBJ databases">
        <title>Cataloging the Phylogenetic Diversity of Human Bladder Bacteria.</title>
        <authorList>
            <person name="Du J."/>
        </authorList>
    </citation>
    <scope>NUCLEOTIDE SEQUENCE</scope>
    <source>
        <strain evidence="7">UMB1231</strain>
    </source>
</reference>
<dbReference type="AlphaFoldDB" id="A0AAJ1Q5R2"/>
<dbReference type="InterPro" id="IPR001248">
    <property type="entry name" value="Pur-cyt_permease"/>
</dbReference>
<evidence type="ECO:0000256" key="1">
    <source>
        <dbReference type="ARBA" id="ARBA00004141"/>
    </source>
</evidence>
<feature type="transmembrane region" description="Helical" evidence="6">
    <location>
        <begin position="43"/>
        <end position="63"/>
    </location>
</feature>
<comment type="similarity">
    <text evidence="2">Belongs to the purine-cytosine permease (2.A.39) family.</text>
</comment>
<dbReference type="Pfam" id="PF02133">
    <property type="entry name" value="Transp_cyt_pur"/>
    <property type="match status" value="1"/>
</dbReference>
<dbReference type="CDD" id="cd11484">
    <property type="entry name" value="SLC-NCS1sbd_CobB-like"/>
    <property type="match status" value="1"/>
</dbReference>
<feature type="transmembrane region" description="Helical" evidence="6">
    <location>
        <begin position="387"/>
        <end position="420"/>
    </location>
</feature>
<feature type="transmembrane region" description="Helical" evidence="6">
    <location>
        <begin position="147"/>
        <end position="165"/>
    </location>
</feature>
<organism evidence="7 8">
    <name type="scientific">Facklamia hominis</name>
    <dbReference type="NCBI Taxonomy" id="178214"/>
    <lineage>
        <taxon>Bacteria</taxon>
        <taxon>Bacillati</taxon>
        <taxon>Bacillota</taxon>
        <taxon>Bacilli</taxon>
        <taxon>Lactobacillales</taxon>
        <taxon>Aerococcaceae</taxon>
        <taxon>Facklamia</taxon>
    </lineage>
</organism>
<keyword evidence="5 6" id="KW-0472">Membrane</keyword>
<evidence type="ECO:0000256" key="2">
    <source>
        <dbReference type="ARBA" id="ARBA00008974"/>
    </source>
</evidence>
<dbReference type="PANTHER" id="PTHR30569:SF0">
    <property type="entry name" value="CYTOSINE PERMEASE"/>
    <property type="match status" value="1"/>
</dbReference>
<evidence type="ECO:0000256" key="3">
    <source>
        <dbReference type="ARBA" id="ARBA00022692"/>
    </source>
</evidence>
<dbReference type="EMBL" id="JASOOE010000005">
    <property type="protein sequence ID" value="MDK7187032.1"/>
    <property type="molecule type" value="Genomic_DNA"/>
</dbReference>
<feature type="transmembrane region" description="Helical" evidence="6">
    <location>
        <begin position="347"/>
        <end position="367"/>
    </location>
</feature>
<dbReference type="Proteomes" id="UP001229251">
    <property type="component" value="Unassembled WGS sequence"/>
</dbReference>
<feature type="transmembrane region" description="Helical" evidence="6">
    <location>
        <begin position="172"/>
        <end position="193"/>
    </location>
</feature>
<evidence type="ECO:0000256" key="4">
    <source>
        <dbReference type="ARBA" id="ARBA00022989"/>
    </source>
</evidence>
<dbReference type="InterPro" id="IPR030191">
    <property type="entry name" value="CodB"/>
</dbReference>
<evidence type="ECO:0000256" key="5">
    <source>
        <dbReference type="ARBA" id="ARBA00023136"/>
    </source>
</evidence>
<accession>A0AAJ1Q5R2</accession>
<feature type="transmembrane region" description="Helical" evidence="6">
    <location>
        <begin position="213"/>
        <end position="234"/>
    </location>
</feature>
<dbReference type="PANTHER" id="PTHR30569">
    <property type="entry name" value="CYTOSINE TRANSPORTER CODB"/>
    <property type="match status" value="1"/>
</dbReference>
<protein>
    <submittedName>
        <fullName evidence="7">Cytosine permease</fullName>
    </submittedName>
</protein>
<evidence type="ECO:0000313" key="7">
    <source>
        <dbReference type="EMBL" id="MDK7187032.1"/>
    </source>
</evidence>